<evidence type="ECO:0000313" key="1">
    <source>
        <dbReference type="EMBL" id="KIW72155.1"/>
    </source>
</evidence>
<gene>
    <name evidence="1" type="ORF">PV04_00374</name>
</gene>
<reference evidence="1 2" key="1">
    <citation type="submission" date="2015-01" db="EMBL/GenBank/DDBJ databases">
        <title>The Genome Sequence of Capronia semiimmersa CBS27337.</title>
        <authorList>
            <consortium name="The Broad Institute Genomics Platform"/>
            <person name="Cuomo C."/>
            <person name="de Hoog S."/>
            <person name="Gorbushina A."/>
            <person name="Stielow B."/>
            <person name="Teixiera M."/>
            <person name="Abouelleil A."/>
            <person name="Chapman S.B."/>
            <person name="Priest M."/>
            <person name="Young S.K."/>
            <person name="Wortman J."/>
            <person name="Nusbaum C."/>
            <person name="Birren B."/>
        </authorList>
    </citation>
    <scope>NUCLEOTIDE SEQUENCE [LARGE SCALE GENOMIC DNA]</scope>
    <source>
        <strain evidence="1 2">CBS 27337</strain>
    </source>
</reference>
<dbReference type="Proteomes" id="UP000054266">
    <property type="component" value="Unassembled WGS sequence"/>
</dbReference>
<organism evidence="1 2">
    <name type="scientific">Phialophora macrospora</name>
    <dbReference type="NCBI Taxonomy" id="1851006"/>
    <lineage>
        <taxon>Eukaryota</taxon>
        <taxon>Fungi</taxon>
        <taxon>Dikarya</taxon>
        <taxon>Ascomycota</taxon>
        <taxon>Pezizomycotina</taxon>
        <taxon>Eurotiomycetes</taxon>
        <taxon>Chaetothyriomycetidae</taxon>
        <taxon>Chaetothyriales</taxon>
        <taxon>Herpotrichiellaceae</taxon>
        <taxon>Phialophora</taxon>
    </lineage>
</organism>
<keyword evidence="2" id="KW-1185">Reference proteome</keyword>
<dbReference type="EMBL" id="KN846956">
    <property type="protein sequence ID" value="KIW72155.1"/>
    <property type="molecule type" value="Genomic_DNA"/>
</dbReference>
<proteinExistence type="predicted"/>
<dbReference type="AlphaFoldDB" id="A0A0D2G084"/>
<dbReference type="HOGENOM" id="CLU_2084573_0_0_1"/>
<sequence>MLGLLPLGCSKYSGGLRQRASGSWWVACPRCCPQGDVTVLVGEDSGREEYRVGAEDVAVNLLGWTCRYRCCENALYQPGSEATETGSAAYNPRGTRYGAQRLLRCILGYTFPLNHLQ</sequence>
<name>A0A0D2G084_9EURO</name>
<evidence type="ECO:0000313" key="2">
    <source>
        <dbReference type="Proteomes" id="UP000054266"/>
    </source>
</evidence>
<protein>
    <submittedName>
        <fullName evidence="1">Uncharacterized protein</fullName>
    </submittedName>
</protein>
<accession>A0A0D2G084</accession>